<accession>A0ABN7A5U9</accession>
<keyword evidence="10" id="KW-0175">Coiled coil</keyword>
<dbReference type="PROSITE" id="PS00972">
    <property type="entry name" value="USP_1"/>
    <property type="match status" value="1"/>
</dbReference>
<evidence type="ECO:0000313" key="14">
    <source>
        <dbReference type="Proteomes" id="UP001307889"/>
    </source>
</evidence>
<dbReference type="EMBL" id="AP028909">
    <property type="protein sequence ID" value="BES87598.1"/>
    <property type="molecule type" value="Genomic_DNA"/>
</dbReference>
<feature type="region of interest" description="Disordered" evidence="11">
    <location>
        <begin position="768"/>
        <end position="810"/>
    </location>
</feature>
<evidence type="ECO:0000256" key="2">
    <source>
        <dbReference type="ARBA" id="ARBA00004123"/>
    </source>
</evidence>
<keyword evidence="14" id="KW-1185">Reference proteome</keyword>
<keyword evidence="4 9" id="KW-0645">Protease</keyword>
<evidence type="ECO:0000256" key="5">
    <source>
        <dbReference type="ARBA" id="ARBA00022786"/>
    </source>
</evidence>
<proteinExistence type="inferred from homology"/>
<dbReference type="Proteomes" id="UP001307889">
    <property type="component" value="Chromosome 1"/>
</dbReference>
<dbReference type="Pfam" id="PF00443">
    <property type="entry name" value="UCH"/>
    <property type="match status" value="1"/>
</dbReference>
<dbReference type="PROSITE" id="PS00973">
    <property type="entry name" value="USP_2"/>
    <property type="match status" value="1"/>
</dbReference>
<keyword evidence="8" id="KW-0539">Nucleus</keyword>
<comment type="subcellular location">
    <subcellularLocation>
        <location evidence="2">Nucleus</location>
    </subcellularLocation>
</comment>
<dbReference type="Gene3D" id="3.30.2230.10">
    <property type="entry name" value="DUSP-like"/>
    <property type="match status" value="1"/>
</dbReference>
<dbReference type="InterPro" id="IPR050164">
    <property type="entry name" value="Peptidase_C19"/>
</dbReference>
<dbReference type="PROSITE" id="PS50235">
    <property type="entry name" value="USP_3"/>
    <property type="match status" value="1"/>
</dbReference>
<feature type="domain" description="USP" evidence="12">
    <location>
        <begin position="89"/>
        <end position="421"/>
    </location>
</feature>
<dbReference type="PANTHER" id="PTHR24006:SF722">
    <property type="entry name" value="UBIQUITIN CARBOXYL-TERMINAL HYDROLASE 48"/>
    <property type="match status" value="1"/>
</dbReference>
<feature type="compositionally biased region" description="Polar residues" evidence="11">
    <location>
        <begin position="769"/>
        <end position="788"/>
    </location>
</feature>
<evidence type="ECO:0000256" key="10">
    <source>
        <dbReference type="SAM" id="Coils"/>
    </source>
</evidence>
<dbReference type="SUPFAM" id="SSF143791">
    <property type="entry name" value="DUSP-like"/>
    <property type="match status" value="1"/>
</dbReference>
<dbReference type="InterPro" id="IPR033841">
    <property type="entry name" value="Pep_USP48"/>
</dbReference>
<keyword evidence="5 9" id="KW-0833">Ubl conjugation pathway</keyword>
<evidence type="ECO:0000256" key="7">
    <source>
        <dbReference type="ARBA" id="ARBA00022807"/>
    </source>
</evidence>
<reference evidence="13 14" key="1">
    <citation type="submission" date="2023-09" db="EMBL/GenBank/DDBJ databases">
        <title>Nesidiocoris tenuis whole genome shotgun sequence.</title>
        <authorList>
            <person name="Shibata T."/>
            <person name="Shimoda M."/>
            <person name="Kobayashi T."/>
            <person name="Uehara T."/>
        </authorList>
    </citation>
    <scope>NUCLEOTIDE SEQUENCE [LARGE SCALE GENOMIC DNA]</scope>
    <source>
        <strain evidence="13 14">Japan</strain>
    </source>
</reference>
<dbReference type="InterPro" id="IPR006615">
    <property type="entry name" value="Pept_C19_DUSP"/>
</dbReference>
<feature type="region of interest" description="Disordered" evidence="11">
    <location>
        <begin position="627"/>
        <end position="680"/>
    </location>
</feature>
<protein>
    <recommendedName>
        <fullName evidence="9">Ubiquitin carboxyl-terminal hydrolase</fullName>
        <ecNumber evidence="9">3.4.19.12</ecNumber>
    </recommendedName>
</protein>
<evidence type="ECO:0000259" key="12">
    <source>
        <dbReference type="PROSITE" id="PS50235"/>
    </source>
</evidence>
<evidence type="ECO:0000256" key="9">
    <source>
        <dbReference type="RuleBase" id="RU366025"/>
    </source>
</evidence>
<feature type="compositionally biased region" description="Basic and acidic residues" evidence="11">
    <location>
        <begin position="801"/>
        <end position="810"/>
    </location>
</feature>
<evidence type="ECO:0000313" key="13">
    <source>
        <dbReference type="EMBL" id="BES87598.1"/>
    </source>
</evidence>
<dbReference type="InterPro" id="IPR035927">
    <property type="entry name" value="DUSP-like_sf"/>
</dbReference>
<dbReference type="Pfam" id="PF06337">
    <property type="entry name" value="DUSP"/>
    <property type="match status" value="1"/>
</dbReference>
<dbReference type="Gene3D" id="3.90.70.10">
    <property type="entry name" value="Cysteine proteinases"/>
    <property type="match status" value="1"/>
</dbReference>
<evidence type="ECO:0000256" key="4">
    <source>
        <dbReference type="ARBA" id="ARBA00022670"/>
    </source>
</evidence>
<dbReference type="InterPro" id="IPR018200">
    <property type="entry name" value="USP_CS"/>
</dbReference>
<evidence type="ECO:0000256" key="6">
    <source>
        <dbReference type="ARBA" id="ARBA00022801"/>
    </source>
</evidence>
<feature type="compositionally biased region" description="Basic and acidic residues" evidence="11">
    <location>
        <begin position="648"/>
        <end position="668"/>
    </location>
</feature>
<feature type="coiled-coil region" evidence="10">
    <location>
        <begin position="440"/>
        <end position="467"/>
    </location>
</feature>
<gene>
    <name evidence="13" type="ORF">NTJ_00404</name>
</gene>
<evidence type="ECO:0000256" key="8">
    <source>
        <dbReference type="ARBA" id="ARBA00023242"/>
    </source>
</evidence>
<dbReference type="SUPFAM" id="SSF54001">
    <property type="entry name" value="Cysteine proteinases"/>
    <property type="match status" value="1"/>
</dbReference>
<evidence type="ECO:0000256" key="1">
    <source>
        <dbReference type="ARBA" id="ARBA00000707"/>
    </source>
</evidence>
<keyword evidence="7 9" id="KW-0788">Thiol protease</keyword>
<organism evidence="13 14">
    <name type="scientific">Nesidiocoris tenuis</name>
    <dbReference type="NCBI Taxonomy" id="355587"/>
    <lineage>
        <taxon>Eukaryota</taxon>
        <taxon>Metazoa</taxon>
        <taxon>Ecdysozoa</taxon>
        <taxon>Arthropoda</taxon>
        <taxon>Hexapoda</taxon>
        <taxon>Insecta</taxon>
        <taxon>Pterygota</taxon>
        <taxon>Neoptera</taxon>
        <taxon>Paraneoptera</taxon>
        <taxon>Hemiptera</taxon>
        <taxon>Heteroptera</taxon>
        <taxon>Panheteroptera</taxon>
        <taxon>Cimicomorpha</taxon>
        <taxon>Miridae</taxon>
        <taxon>Dicyphina</taxon>
        <taxon>Nesidiocoris</taxon>
    </lineage>
</organism>
<dbReference type="InterPro" id="IPR028889">
    <property type="entry name" value="USP"/>
</dbReference>
<comment type="catalytic activity">
    <reaction evidence="1 9">
        <text>Thiol-dependent hydrolysis of ester, thioester, amide, peptide and isopeptide bonds formed by the C-terminal Gly of ubiquitin (a 76-residue protein attached to proteins as an intracellular targeting signal).</text>
        <dbReference type="EC" id="3.4.19.12"/>
    </reaction>
</comment>
<keyword evidence="6 9" id="KW-0378">Hydrolase</keyword>
<dbReference type="CDD" id="cd02668">
    <property type="entry name" value="Peptidase_C19L"/>
    <property type="match status" value="1"/>
</dbReference>
<dbReference type="InterPro" id="IPR001394">
    <property type="entry name" value="Peptidase_C19_UCH"/>
</dbReference>
<evidence type="ECO:0000256" key="11">
    <source>
        <dbReference type="SAM" id="MobiDB-lite"/>
    </source>
</evidence>
<evidence type="ECO:0000256" key="3">
    <source>
        <dbReference type="ARBA" id="ARBA00009085"/>
    </source>
</evidence>
<name>A0ABN7A5U9_9HEMI</name>
<comment type="similarity">
    <text evidence="3 9">Belongs to the peptidase C19 family.</text>
</comment>
<dbReference type="EC" id="3.4.19.12" evidence="9"/>
<dbReference type="InterPro" id="IPR038765">
    <property type="entry name" value="Papain-like_cys_pep_sf"/>
</dbReference>
<feature type="region of interest" description="Disordered" evidence="11">
    <location>
        <begin position="381"/>
        <end position="404"/>
    </location>
</feature>
<sequence length="928" mass="105150">MPPKKKLLLSKSAWAWSDTVDVANITDEHIRTAYRLDIPKCTPFTCRRNCRANPFCLSSLGESKWLNEATEESDDEDPALELRKPKMFVGLKNLGATCYVNSLLQLWFHMPEFREAVFLWNPEEDVSEKVPPTDTANGETPRSVVGHLQLLFILMQHGLRKTLDPKEFIRALSLEPSIQQDAQEFSKLFFSLLEESFRHQSNPSVKNFITEHFCGEYSYITRCSKCLKESVSPSLFYELELNVKGNKSLHEALREFLKEEKMEGVNAYSCSECMAKQEATRFIRLEKLPPVLNLQLMRFIYDRQKGQKKKLNSYIQFPESLDMAEFVSGAMEGALMYNLNAVLVHKGPSAYSGHYIAHVRDRSTGTWFKFNDETVEKLEGKKLKLNGGEEDDDGTKKGKKPATAKGHLSSCNAYMLVYTRVSSESSVKSFTEEELPDYLKTDLKKHKDEIEFQLEQYKQQQNLLKAEGQAQKVEITSLLVGLPVTEENNEWEAVSSSWLSHWLANAKGTVKPIDNSKLICPHVKLHPDMSKDAKYLNSYAVEALYDKYKGGPRLKGIESLCRDCVTLKAKDIQMRSKMTEDAKTISTLLKQPLSDNDPAFWVGKHSLKAWRRMASYIYLSKDDDKVVTNGNDADDSDSETPVNGNHRNGKDSESAEAENDCKDQRNGADSESAVSPQHEKLVDTPLQLPSPEQFAEFNPHDHESCSSVAFAMKSVLENAKNDWFVNLSAGSLPPDRLDDFKKLYSDWQTVSKALDFISEKYVVECCRSPSGQENSSPGHAADTSPSAKRNSKRKRSPSVKENSETNECHRINEGEIEEEFNEDIVCSHGRLILQESSRRLVSKQAWSILKNYFPNCKELPKDVEPCPTCKSLASAGEVAKDQHKLAAQTQREILSSLLSPRGRPKFVNGTFHVVSVSEFLNPWKKFIK</sequence>
<dbReference type="PANTHER" id="PTHR24006">
    <property type="entry name" value="UBIQUITIN CARBOXYL-TERMINAL HYDROLASE"/>
    <property type="match status" value="1"/>
</dbReference>